<protein>
    <submittedName>
        <fullName evidence="1">Uncharacterized protein</fullName>
    </submittedName>
</protein>
<dbReference type="EMBL" id="JARJCN010000019">
    <property type="protein sequence ID" value="KAJ7092042.1"/>
    <property type="molecule type" value="Genomic_DNA"/>
</dbReference>
<accession>A0AAD6XW52</accession>
<comment type="caution">
    <text evidence="1">The sequence shown here is derived from an EMBL/GenBank/DDBJ whole genome shotgun (WGS) entry which is preliminary data.</text>
</comment>
<organism evidence="1 2">
    <name type="scientific">Mycena belliarum</name>
    <dbReference type="NCBI Taxonomy" id="1033014"/>
    <lineage>
        <taxon>Eukaryota</taxon>
        <taxon>Fungi</taxon>
        <taxon>Dikarya</taxon>
        <taxon>Basidiomycota</taxon>
        <taxon>Agaricomycotina</taxon>
        <taxon>Agaricomycetes</taxon>
        <taxon>Agaricomycetidae</taxon>
        <taxon>Agaricales</taxon>
        <taxon>Marasmiineae</taxon>
        <taxon>Mycenaceae</taxon>
        <taxon>Mycena</taxon>
    </lineage>
</organism>
<dbReference type="AlphaFoldDB" id="A0AAD6XW52"/>
<evidence type="ECO:0000313" key="1">
    <source>
        <dbReference type="EMBL" id="KAJ7092042.1"/>
    </source>
</evidence>
<proteinExistence type="predicted"/>
<evidence type="ECO:0000313" key="2">
    <source>
        <dbReference type="Proteomes" id="UP001222325"/>
    </source>
</evidence>
<dbReference type="Proteomes" id="UP001222325">
    <property type="component" value="Unassembled WGS sequence"/>
</dbReference>
<keyword evidence="2" id="KW-1185">Reference proteome</keyword>
<name>A0AAD6XW52_9AGAR</name>
<reference evidence="1" key="1">
    <citation type="submission" date="2023-03" db="EMBL/GenBank/DDBJ databases">
        <title>Massive genome expansion in bonnet fungi (Mycena s.s.) driven by repeated elements and novel gene families across ecological guilds.</title>
        <authorList>
            <consortium name="Lawrence Berkeley National Laboratory"/>
            <person name="Harder C.B."/>
            <person name="Miyauchi S."/>
            <person name="Viragh M."/>
            <person name="Kuo A."/>
            <person name="Thoen E."/>
            <person name="Andreopoulos B."/>
            <person name="Lu D."/>
            <person name="Skrede I."/>
            <person name="Drula E."/>
            <person name="Henrissat B."/>
            <person name="Morin E."/>
            <person name="Kohler A."/>
            <person name="Barry K."/>
            <person name="LaButti K."/>
            <person name="Morin E."/>
            <person name="Salamov A."/>
            <person name="Lipzen A."/>
            <person name="Mereny Z."/>
            <person name="Hegedus B."/>
            <person name="Baldrian P."/>
            <person name="Stursova M."/>
            <person name="Weitz H."/>
            <person name="Taylor A."/>
            <person name="Grigoriev I.V."/>
            <person name="Nagy L.G."/>
            <person name="Martin F."/>
            <person name="Kauserud H."/>
        </authorList>
    </citation>
    <scope>NUCLEOTIDE SEQUENCE</scope>
    <source>
        <strain evidence="1">CBHHK173m</strain>
    </source>
</reference>
<gene>
    <name evidence="1" type="ORF">B0H15DRAFT_799773</name>
</gene>
<sequence>MSESTSIATTDAVDCNTEFALEAFRQVNEKREIISASDQQDICRRYERQVFASDIDLIADGVDVETAKNLTLERIGFYREVLRFQEDADELFHEVEARKAKAILETTKSV</sequence>